<proteinExistence type="inferred from homology"/>
<dbReference type="InterPro" id="IPR036041">
    <property type="entry name" value="Ribosome-inact_prot_sf"/>
</dbReference>
<reference evidence="2 3" key="1">
    <citation type="submission" date="2019-11" db="EMBL/GenBank/DDBJ databases">
        <title>Whole genome sequence of Oryza granulata.</title>
        <authorList>
            <person name="Li W."/>
        </authorList>
    </citation>
    <scope>NUCLEOTIDE SEQUENCE [LARGE SCALE GENOMIC DNA]</scope>
    <source>
        <strain evidence="3">cv. Menghai</strain>
        <tissue evidence="2">Leaf</tissue>
    </source>
</reference>
<comment type="caution">
    <text evidence="2">The sequence shown here is derived from an EMBL/GenBank/DDBJ whole genome shotgun (WGS) entry which is preliminary data.</text>
</comment>
<accession>A0A6G1ES22</accession>
<dbReference type="GO" id="GO:0090729">
    <property type="term" value="F:toxin activity"/>
    <property type="evidence" value="ECO:0007669"/>
    <property type="project" value="UniProtKB-KW"/>
</dbReference>
<evidence type="ECO:0000313" key="2">
    <source>
        <dbReference type="EMBL" id="KAF0927430.1"/>
    </source>
</evidence>
<organism evidence="2 3">
    <name type="scientific">Oryza meyeriana var. granulata</name>
    <dbReference type="NCBI Taxonomy" id="110450"/>
    <lineage>
        <taxon>Eukaryota</taxon>
        <taxon>Viridiplantae</taxon>
        <taxon>Streptophyta</taxon>
        <taxon>Embryophyta</taxon>
        <taxon>Tracheophyta</taxon>
        <taxon>Spermatophyta</taxon>
        <taxon>Magnoliopsida</taxon>
        <taxon>Liliopsida</taxon>
        <taxon>Poales</taxon>
        <taxon>Poaceae</taxon>
        <taxon>BOP clade</taxon>
        <taxon>Oryzoideae</taxon>
        <taxon>Oryzeae</taxon>
        <taxon>Oryzinae</taxon>
        <taxon>Oryza</taxon>
        <taxon>Oryza meyeriana</taxon>
    </lineage>
</organism>
<dbReference type="EC" id="3.2.2.22" evidence="1"/>
<comment type="similarity">
    <text evidence="1">Belongs to the ribosome-inactivating protein family.</text>
</comment>
<dbReference type="SUPFAM" id="SSF56371">
    <property type="entry name" value="Ribosome inactivating proteins (RIP)"/>
    <property type="match status" value="1"/>
</dbReference>
<protein>
    <recommendedName>
        <fullName evidence="1">rRNA N-glycosylase</fullName>
        <ecNumber evidence="1">3.2.2.22</ecNumber>
    </recommendedName>
</protein>
<sequence>MLLEIYGDLVGGVENLRGLPLGEPFRNYATVALSRYDPATATVDDEAALRRALATLTVLIGEGQRLRPILETILTGPEARVAAEHLPYIEHWDAMWHELTRWRRSGGEWGGPFTDELREKAKIGSAEEALAVIGCSGSCCCAVAPCLTWAVLRDILMTSS</sequence>
<dbReference type="Gene3D" id="3.40.420.10">
    <property type="entry name" value="Ricin (A subunit), domain 1"/>
    <property type="match status" value="1"/>
</dbReference>
<dbReference type="GO" id="GO:0017148">
    <property type="term" value="P:negative regulation of translation"/>
    <property type="evidence" value="ECO:0007669"/>
    <property type="project" value="UniProtKB-KW"/>
</dbReference>
<dbReference type="PANTHER" id="PTHR33453">
    <property type="match status" value="1"/>
</dbReference>
<gene>
    <name evidence="2" type="ORF">E2562_032733</name>
</gene>
<evidence type="ECO:0000313" key="3">
    <source>
        <dbReference type="Proteomes" id="UP000479710"/>
    </source>
</evidence>
<dbReference type="AlphaFoldDB" id="A0A6G1ES22"/>
<dbReference type="GO" id="GO:0006952">
    <property type="term" value="P:defense response"/>
    <property type="evidence" value="ECO:0007669"/>
    <property type="project" value="UniProtKB-KW"/>
</dbReference>
<comment type="catalytic activity">
    <reaction evidence="1">
        <text>Endohydrolysis of the N-glycosidic bond at one specific adenosine on the 28S rRNA.</text>
        <dbReference type="EC" id="3.2.2.22"/>
    </reaction>
</comment>
<keyword evidence="1" id="KW-0652">Protein synthesis inhibitor</keyword>
<dbReference type="InterPro" id="IPR001574">
    <property type="entry name" value="Ribosome_inactivat_prot"/>
</dbReference>
<keyword evidence="3" id="KW-1185">Reference proteome</keyword>
<dbReference type="PANTHER" id="PTHR33453:SF3">
    <property type="entry name" value="RRNA N-GLYCOSYLASE"/>
    <property type="match status" value="1"/>
</dbReference>
<dbReference type="EMBL" id="SPHZ02000003">
    <property type="protein sequence ID" value="KAF0927430.1"/>
    <property type="molecule type" value="Genomic_DNA"/>
</dbReference>
<dbReference type="Proteomes" id="UP000479710">
    <property type="component" value="Unassembled WGS sequence"/>
</dbReference>
<dbReference type="InterPro" id="IPR016138">
    <property type="entry name" value="Ribosome_inactivat_prot_sub1"/>
</dbReference>
<evidence type="ECO:0000256" key="1">
    <source>
        <dbReference type="RuleBase" id="RU004915"/>
    </source>
</evidence>
<dbReference type="Pfam" id="PF00161">
    <property type="entry name" value="RIP"/>
    <property type="match status" value="1"/>
</dbReference>
<dbReference type="OrthoDB" id="666942at2759"/>
<keyword evidence="1" id="KW-0800">Toxin</keyword>
<keyword evidence="1" id="KW-0378">Hydrolase</keyword>
<keyword evidence="1" id="KW-0611">Plant defense</keyword>
<dbReference type="GO" id="GO:0030598">
    <property type="term" value="F:rRNA N-glycosylase activity"/>
    <property type="evidence" value="ECO:0007669"/>
    <property type="project" value="UniProtKB-EC"/>
</dbReference>
<name>A0A6G1ES22_9ORYZ</name>